<gene>
    <name evidence="2" type="ORF">B296_00024594</name>
    <name evidence="3" type="ORF">BHM03_00011206</name>
</gene>
<dbReference type="EMBL" id="AMZH03001273">
    <property type="protein sequence ID" value="RRT79943.1"/>
    <property type="molecule type" value="Genomic_DNA"/>
</dbReference>
<dbReference type="EC" id="2.-.-.-" evidence="1"/>
<dbReference type="PANTHER" id="PTHR12250:SF0">
    <property type="entry name" value="GPI ETHANOLAMINE PHOSPHATE TRANSFERASE 1"/>
    <property type="match status" value="1"/>
</dbReference>
<dbReference type="InterPro" id="IPR007070">
    <property type="entry name" value="GPI_EtnP_transferase_1"/>
</dbReference>
<dbReference type="PANTHER" id="PTHR12250">
    <property type="entry name" value="PHOSPHATIDYLINOSITOL GLYCAN, CLASS N"/>
    <property type="match status" value="1"/>
</dbReference>
<dbReference type="Proteomes" id="UP000290560">
    <property type="component" value="Unassembled WGS sequence"/>
</dbReference>
<dbReference type="EMBL" id="KV875647">
    <property type="protein sequence ID" value="RZR72220.1"/>
    <property type="molecule type" value="Genomic_DNA"/>
</dbReference>
<proteinExistence type="inferred from homology"/>
<reference evidence="2" key="3">
    <citation type="submission" date="2018-09" db="EMBL/GenBank/DDBJ databases">
        <authorList>
            <person name="Harrison J."/>
            <person name="Moore K.A."/>
            <person name="Paszkiewicz K."/>
            <person name="Jones T."/>
            <person name="Grant M."/>
            <person name="Ambacheew D."/>
            <person name="Muzemil S."/>
            <person name="Studholme D."/>
        </authorList>
    </citation>
    <scope>NUCLEOTIDE SEQUENCE</scope>
</reference>
<dbReference type="AlphaFoldDB" id="A0A444FMR4"/>
<dbReference type="UniPathway" id="UPA00196"/>
<keyword evidence="1" id="KW-0808">Transferase</keyword>
<keyword evidence="1" id="KW-0337">GPI-anchor biosynthesis</keyword>
<sequence>MENNFIIGSHGDGHPSNTDTPLVAWGAGIKNPRWLISDSLSDDGFRFVDEHKHDMPTPTEWGLRGIERVDVNQADLAPLMAEEVEAVFANTKQILNQFLQKSSILHLKYHFEKNSFPFFLPLFLALLLSPVRNWLSTIEIDRYCPIAAGDGRNRSLPADFGW</sequence>
<evidence type="ECO:0000313" key="3">
    <source>
        <dbReference type="EMBL" id="RZR72220.1"/>
    </source>
</evidence>
<dbReference type="Proteomes" id="UP000287651">
    <property type="component" value="Unassembled WGS sequence"/>
</dbReference>
<comment type="function">
    <text evidence="1">Ethanolamine phosphate transferase involved in glycosylphosphatidylinositol-anchor biosynthesis. Transfers ethanolamine phosphate to the first alpha-1,4-linked mannose of the glycosylphosphatidylinositol precursor of GPI-anchor.</text>
</comment>
<comment type="subcellular location">
    <subcellularLocation>
        <location evidence="1">Endoplasmic reticulum membrane</location>
        <topology evidence="1">Multi-pass membrane protein</topology>
    </subcellularLocation>
</comment>
<evidence type="ECO:0000313" key="2">
    <source>
        <dbReference type="EMBL" id="RRT79943.1"/>
    </source>
</evidence>
<evidence type="ECO:0000313" key="4">
    <source>
        <dbReference type="Proteomes" id="UP000287651"/>
    </source>
</evidence>
<comment type="pathway">
    <text evidence="1">Glycolipid biosynthesis; glycosylphosphatidylinositol-anchor biosynthesis.</text>
</comment>
<keyword evidence="1" id="KW-0256">Endoplasmic reticulum</keyword>
<reference evidence="2 4" key="1">
    <citation type="journal article" date="2014" name="Agronomy (Basel)">
        <title>A Draft Genome Sequence for Ensete ventricosum, the Drought-Tolerant Tree Against Hunger.</title>
        <authorList>
            <person name="Harrison J."/>
            <person name="Moore K.A."/>
            <person name="Paszkiewicz K."/>
            <person name="Jones T."/>
            <person name="Grant M."/>
            <person name="Ambacheew D."/>
            <person name="Muzemil S."/>
            <person name="Studholme D.J."/>
        </authorList>
    </citation>
    <scope>NUCLEOTIDE SEQUENCE [LARGE SCALE GENOMIC DNA]</scope>
</reference>
<dbReference type="GO" id="GO:0006506">
    <property type="term" value="P:GPI anchor biosynthetic process"/>
    <property type="evidence" value="ECO:0007669"/>
    <property type="project" value="UniProtKB-UniPathway"/>
</dbReference>
<organism evidence="2 4">
    <name type="scientific">Ensete ventricosum</name>
    <name type="common">Abyssinian banana</name>
    <name type="synonym">Musa ensete</name>
    <dbReference type="NCBI Taxonomy" id="4639"/>
    <lineage>
        <taxon>Eukaryota</taxon>
        <taxon>Viridiplantae</taxon>
        <taxon>Streptophyta</taxon>
        <taxon>Embryophyta</taxon>
        <taxon>Tracheophyta</taxon>
        <taxon>Spermatophyta</taxon>
        <taxon>Magnoliopsida</taxon>
        <taxon>Liliopsida</taxon>
        <taxon>Zingiberales</taxon>
        <taxon>Musaceae</taxon>
        <taxon>Ensete</taxon>
    </lineage>
</organism>
<dbReference type="GO" id="GO:0005789">
    <property type="term" value="C:endoplasmic reticulum membrane"/>
    <property type="evidence" value="ECO:0007669"/>
    <property type="project" value="UniProtKB-SubCell"/>
</dbReference>
<name>A0A444FMR4_ENSVE</name>
<dbReference type="GO" id="GO:0051377">
    <property type="term" value="F:mannose-ethanolamine phosphotransferase activity"/>
    <property type="evidence" value="ECO:0007669"/>
    <property type="project" value="UniProtKB-UniRule"/>
</dbReference>
<accession>A0A444FMR4</accession>
<reference evidence="3" key="2">
    <citation type="journal article" date="2018" name="Data Brief">
        <title>Genome sequence data from 17 accessions of Ensete ventricosum, a staple food crop for millions in Ethiopia.</title>
        <authorList>
            <person name="Yemataw Z."/>
            <person name="Muzemil S."/>
            <person name="Ambachew D."/>
            <person name="Tripathi L."/>
            <person name="Tesfaye K."/>
            <person name="Chala A."/>
            <person name="Farbos A."/>
            <person name="O'Neill P."/>
            <person name="Moore K."/>
            <person name="Grant M."/>
            <person name="Studholme D.J."/>
        </authorList>
    </citation>
    <scope>NUCLEOTIDE SEQUENCE [LARGE SCALE GENOMIC DNA]</scope>
    <source>
        <tissue evidence="3">Leaf</tissue>
    </source>
</reference>
<protein>
    <recommendedName>
        <fullName evidence="1">GPI ethanolamine phosphate transferase 1</fullName>
        <ecNumber evidence="1">2.-.-.-</ecNumber>
    </recommendedName>
</protein>
<comment type="similarity">
    <text evidence="1">Belongs to the PIGG/PIGN/PIGO family. PIGN subfamily.</text>
</comment>
<evidence type="ECO:0000256" key="1">
    <source>
        <dbReference type="RuleBase" id="RU367138"/>
    </source>
</evidence>